<dbReference type="EMBL" id="CAJPVI010000002">
    <property type="protein sequence ID" value="CAG2132554.1"/>
    <property type="molecule type" value="Genomic_DNA"/>
</dbReference>
<name>A0ABN7PXF0_9BURK</name>
<organism evidence="2 3">
    <name type="scientific">Cupriavidus numazuensis</name>
    <dbReference type="NCBI Taxonomy" id="221992"/>
    <lineage>
        <taxon>Bacteria</taxon>
        <taxon>Pseudomonadati</taxon>
        <taxon>Pseudomonadota</taxon>
        <taxon>Betaproteobacteria</taxon>
        <taxon>Burkholderiales</taxon>
        <taxon>Burkholderiaceae</taxon>
        <taxon>Cupriavidus</taxon>
    </lineage>
</organism>
<accession>A0ABN7PXF0</accession>
<comment type="caution">
    <text evidence="2">The sequence shown here is derived from an EMBL/GenBank/DDBJ whole genome shotgun (WGS) entry which is preliminary data.</text>
</comment>
<dbReference type="Proteomes" id="UP000672657">
    <property type="component" value="Unassembled WGS sequence"/>
</dbReference>
<evidence type="ECO:0000313" key="3">
    <source>
        <dbReference type="Proteomes" id="UP000672657"/>
    </source>
</evidence>
<reference evidence="2 3" key="1">
    <citation type="submission" date="2021-03" db="EMBL/GenBank/DDBJ databases">
        <authorList>
            <person name="Peeters C."/>
        </authorList>
    </citation>
    <scope>NUCLEOTIDE SEQUENCE [LARGE SCALE GENOMIC DNA]</scope>
    <source>
        <strain evidence="2 3">LMG 26411</strain>
    </source>
</reference>
<evidence type="ECO:0000313" key="2">
    <source>
        <dbReference type="EMBL" id="CAG2132554.1"/>
    </source>
</evidence>
<sequence>MRNFVKVADSVDVLPLLLAVAQRRHLWNANPIRTTHPGTAHAEVDDILLRFNVVPDNDPAKVIDDTECINFPALAELPEARALIFGLMAKVQGERLGRCMITRLKPGGRILPHADAGAPATYYERFHVVLLGEPGCIFRAGDEQVNMRTGEVYWFDNTQVHEVFNNSAEDRVHMVIDIRTGK</sequence>
<dbReference type="RefSeq" id="WP_211951850.1">
    <property type="nucleotide sequence ID" value="NZ_CAJPVI010000002.1"/>
</dbReference>
<proteinExistence type="predicted"/>
<dbReference type="SUPFAM" id="SSF51197">
    <property type="entry name" value="Clavaminate synthase-like"/>
    <property type="match status" value="1"/>
</dbReference>
<feature type="domain" description="Aspartyl/asparaginy/proline hydroxylase" evidence="1">
    <location>
        <begin position="75"/>
        <end position="179"/>
    </location>
</feature>
<dbReference type="Pfam" id="PF05118">
    <property type="entry name" value="Asp_Arg_Hydrox"/>
    <property type="match status" value="1"/>
</dbReference>
<evidence type="ECO:0000259" key="1">
    <source>
        <dbReference type="Pfam" id="PF05118"/>
    </source>
</evidence>
<dbReference type="InterPro" id="IPR007803">
    <property type="entry name" value="Asp/Arg/Pro-Hydrxlase"/>
</dbReference>
<dbReference type="Gene3D" id="2.60.120.330">
    <property type="entry name" value="B-lactam Antibiotic, Isopenicillin N Synthase, Chain"/>
    <property type="match status" value="1"/>
</dbReference>
<dbReference type="InterPro" id="IPR027443">
    <property type="entry name" value="IPNS-like_sf"/>
</dbReference>
<protein>
    <recommendedName>
        <fullName evidence="1">Aspartyl/asparaginy/proline hydroxylase domain-containing protein</fullName>
    </recommendedName>
</protein>
<gene>
    <name evidence="2" type="ORF">LMG26411_00637</name>
</gene>
<keyword evidence="3" id="KW-1185">Reference proteome</keyword>